<dbReference type="GO" id="GO:0000981">
    <property type="term" value="F:DNA-binding transcription factor activity, RNA polymerase II-specific"/>
    <property type="evidence" value="ECO:0007669"/>
    <property type="project" value="InterPro"/>
</dbReference>
<evidence type="ECO:0000259" key="8">
    <source>
        <dbReference type="SMART" id="SM00906"/>
    </source>
</evidence>
<keyword evidence="10" id="KW-1185">Reference proteome</keyword>
<dbReference type="GO" id="GO:0006351">
    <property type="term" value="P:DNA-templated transcription"/>
    <property type="evidence" value="ECO:0007669"/>
    <property type="project" value="InterPro"/>
</dbReference>
<dbReference type="InterPro" id="IPR007219">
    <property type="entry name" value="XnlR_reg_dom"/>
</dbReference>
<keyword evidence="1" id="KW-0479">Metal-binding</keyword>
<dbReference type="GO" id="GO:0003677">
    <property type="term" value="F:DNA binding"/>
    <property type="evidence" value="ECO:0007669"/>
    <property type="project" value="UniProtKB-KW"/>
</dbReference>
<evidence type="ECO:0000256" key="7">
    <source>
        <dbReference type="SAM" id="MobiDB-lite"/>
    </source>
</evidence>
<evidence type="ECO:0000256" key="3">
    <source>
        <dbReference type="ARBA" id="ARBA00023015"/>
    </source>
</evidence>
<keyword evidence="4" id="KW-0238">DNA-binding</keyword>
<evidence type="ECO:0000313" key="10">
    <source>
        <dbReference type="Proteomes" id="UP000016936"/>
    </source>
</evidence>
<keyword evidence="3" id="KW-0805">Transcription regulation</keyword>
<dbReference type="SMART" id="SM00906">
    <property type="entry name" value="Fungal_trans"/>
    <property type="match status" value="1"/>
</dbReference>
<gene>
    <name evidence="9" type="ORF">COCHEDRAFT_1197990</name>
</gene>
<sequence>MDSSLAQLPTAEAMPAQRSSVKCDRRKPCSKCRIAGVDCLTVGNGERARPASKKHVQDLEVRVKNLQGFIERLATADEATRISLLSNAAVDQSPGSGAPVMSPNTSNTVPDLQFPFSAKDETCRKLMATFFQSCYFFHMYIYREWFLRDYDAGDGPYYSDPLMFAICAIGSLISLDPSHRRLSSIFTKKAESLVWQSLELPDITILQTLMALGQLEIGQGRSSKGWLYCGMAFRLTHEMGLHIDPNNWTASKSESSVDREILRRVYWAVFAADKQLSMYFGRPPALYPYEADVRDTIRIPYPPEWEDLLRRYICKNTSPLKFEDGIPRVASLIHQIELAKISHTMIVEVFQNRRRQAADETEAAAAAHQVHLLLVKWLSELPQMLHWNQWTVGRVPSYVLHLHMLFHTSMIILYRPPRQHLDEAMINSEDVEICYQSLSALLRLLKSYGSYYRFDILPLDFVQTLATAAEVVMMRRYIDKASWNDKEIAGPIAQILEAMEAIQRVFPCIQEIKNSILRSIQAGKDSESQQMLETNGLELDIMDMLHPGAAPLNGDAWGSMDAQSATSADLGFLVTDDFLNQHYARNGTAHWI</sequence>
<protein>
    <recommendedName>
        <fullName evidence="8">Xylanolytic transcriptional activator regulatory domain-containing protein</fullName>
    </recommendedName>
</protein>
<name>M2TL00_COCH5</name>
<proteinExistence type="predicted"/>
<organism evidence="9 10">
    <name type="scientific">Cochliobolus heterostrophus (strain C5 / ATCC 48332 / race O)</name>
    <name type="common">Southern corn leaf blight fungus</name>
    <name type="synonym">Bipolaris maydis</name>
    <dbReference type="NCBI Taxonomy" id="701091"/>
    <lineage>
        <taxon>Eukaryota</taxon>
        <taxon>Fungi</taxon>
        <taxon>Dikarya</taxon>
        <taxon>Ascomycota</taxon>
        <taxon>Pezizomycotina</taxon>
        <taxon>Dothideomycetes</taxon>
        <taxon>Pleosporomycetidae</taxon>
        <taxon>Pleosporales</taxon>
        <taxon>Pleosporineae</taxon>
        <taxon>Pleosporaceae</taxon>
        <taxon>Bipolaris</taxon>
    </lineage>
</organism>
<dbReference type="eggNOG" id="ENOG502QQZ4">
    <property type="taxonomic scope" value="Eukaryota"/>
</dbReference>
<dbReference type="PANTHER" id="PTHR31313:SF81">
    <property type="entry name" value="TY1 ENHANCER ACTIVATOR"/>
    <property type="match status" value="1"/>
</dbReference>
<keyword evidence="5" id="KW-0804">Transcription</keyword>
<dbReference type="CDD" id="cd12148">
    <property type="entry name" value="fungal_TF_MHR"/>
    <property type="match status" value="1"/>
</dbReference>
<dbReference type="GO" id="GO:0000122">
    <property type="term" value="P:negative regulation of transcription by RNA polymerase II"/>
    <property type="evidence" value="ECO:0007669"/>
    <property type="project" value="EnsemblFungi"/>
</dbReference>
<accession>M2TL00</accession>
<dbReference type="PANTHER" id="PTHR31313">
    <property type="entry name" value="TY1 ENHANCER ACTIVATOR"/>
    <property type="match status" value="1"/>
</dbReference>
<evidence type="ECO:0000256" key="5">
    <source>
        <dbReference type="ARBA" id="ARBA00023163"/>
    </source>
</evidence>
<dbReference type="InterPro" id="IPR051615">
    <property type="entry name" value="Transcr_Regulatory_Elem"/>
</dbReference>
<dbReference type="OMA" id="DEIQNTW"/>
<dbReference type="Gene3D" id="4.10.240.10">
    <property type="entry name" value="Zn(2)-C6 fungal-type DNA-binding domain"/>
    <property type="match status" value="1"/>
</dbReference>
<dbReference type="GO" id="GO:0006808">
    <property type="term" value="P:regulation of nitrogen utilization"/>
    <property type="evidence" value="ECO:0007669"/>
    <property type="project" value="EnsemblFungi"/>
</dbReference>
<reference evidence="9 10" key="1">
    <citation type="journal article" date="2012" name="PLoS Pathog.">
        <title>Diverse lifestyles and strategies of plant pathogenesis encoded in the genomes of eighteen Dothideomycetes fungi.</title>
        <authorList>
            <person name="Ohm R.A."/>
            <person name="Feau N."/>
            <person name="Henrissat B."/>
            <person name="Schoch C.L."/>
            <person name="Horwitz B.A."/>
            <person name="Barry K.W."/>
            <person name="Condon B.J."/>
            <person name="Copeland A.C."/>
            <person name="Dhillon B."/>
            <person name="Glaser F."/>
            <person name="Hesse C.N."/>
            <person name="Kosti I."/>
            <person name="LaButti K."/>
            <person name="Lindquist E.A."/>
            <person name="Lucas S."/>
            <person name="Salamov A.A."/>
            <person name="Bradshaw R.E."/>
            <person name="Ciuffetti L."/>
            <person name="Hamelin R.C."/>
            <person name="Kema G.H.J."/>
            <person name="Lawrence C."/>
            <person name="Scott J.A."/>
            <person name="Spatafora J.W."/>
            <person name="Turgeon B.G."/>
            <person name="de Wit P.J.G.M."/>
            <person name="Zhong S."/>
            <person name="Goodwin S.B."/>
            <person name="Grigoriev I.V."/>
        </authorList>
    </citation>
    <scope>NUCLEOTIDE SEQUENCE [LARGE SCALE GENOMIC DNA]</scope>
    <source>
        <strain evidence="10">C5 / ATCC 48332 / race O</strain>
    </source>
</reference>
<feature type="domain" description="Xylanolytic transcriptional activator regulatory" evidence="8">
    <location>
        <begin position="225"/>
        <end position="302"/>
    </location>
</feature>
<dbReference type="STRING" id="701091.M2TL00"/>
<dbReference type="InterPro" id="IPR036864">
    <property type="entry name" value="Zn2-C6_fun-type_DNA-bd_sf"/>
</dbReference>
<feature type="region of interest" description="Disordered" evidence="7">
    <location>
        <begin position="1"/>
        <end position="20"/>
    </location>
</feature>
<dbReference type="EMBL" id="KB445583">
    <property type="protein sequence ID" value="EMD87164.1"/>
    <property type="molecule type" value="Genomic_DNA"/>
</dbReference>
<evidence type="ECO:0000256" key="6">
    <source>
        <dbReference type="ARBA" id="ARBA00023242"/>
    </source>
</evidence>
<dbReference type="GO" id="GO:0008270">
    <property type="term" value="F:zinc ion binding"/>
    <property type="evidence" value="ECO:0007669"/>
    <property type="project" value="InterPro"/>
</dbReference>
<evidence type="ECO:0000256" key="2">
    <source>
        <dbReference type="ARBA" id="ARBA00022833"/>
    </source>
</evidence>
<dbReference type="Pfam" id="PF04082">
    <property type="entry name" value="Fungal_trans"/>
    <property type="match status" value="1"/>
</dbReference>
<reference evidence="10" key="2">
    <citation type="journal article" date="2013" name="PLoS Genet.">
        <title>Comparative genome structure, secondary metabolite, and effector coding capacity across Cochliobolus pathogens.</title>
        <authorList>
            <person name="Condon B.J."/>
            <person name="Leng Y."/>
            <person name="Wu D."/>
            <person name="Bushley K.E."/>
            <person name="Ohm R.A."/>
            <person name="Otillar R."/>
            <person name="Martin J."/>
            <person name="Schackwitz W."/>
            <person name="Grimwood J."/>
            <person name="MohdZainudin N."/>
            <person name="Xue C."/>
            <person name="Wang R."/>
            <person name="Manning V.A."/>
            <person name="Dhillon B."/>
            <person name="Tu Z.J."/>
            <person name="Steffenson B.J."/>
            <person name="Salamov A."/>
            <person name="Sun H."/>
            <person name="Lowry S."/>
            <person name="LaButti K."/>
            <person name="Han J."/>
            <person name="Copeland A."/>
            <person name="Lindquist E."/>
            <person name="Barry K."/>
            <person name="Schmutz J."/>
            <person name="Baker S.E."/>
            <person name="Ciuffetti L.M."/>
            <person name="Grigoriev I.V."/>
            <person name="Zhong S."/>
            <person name="Turgeon B.G."/>
        </authorList>
    </citation>
    <scope>NUCLEOTIDE SEQUENCE [LARGE SCALE GENOMIC DNA]</scope>
    <source>
        <strain evidence="10">C5 / ATCC 48332 / race O</strain>
    </source>
</reference>
<evidence type="ECO:0000256" key="1">
    <source>
        <dbReference type="ARBA" id="ARBA00022723"/>
    </source>
</evidence>
<dbReference type="AlphaFoldDB" id="M2TL00"/>
<keyword evidence="6" id="KW-0539">Nucleus</keyword>
<keyword evidence="2" id="KW-0862">Zinc</keyword>
<dbReference type="HOGENOM" id="CLU_015811_2_0_1"/>
<evidence type="ECO:0000313" key="9">
    <source>
        <dbReference type="EMBL" id="EMD87164.1"/>
    </source>
</evidence>
<evidence type="ECO:0000256" key="4">
    <source>
        <dbReference type="ARBA" id="ARBA00023125"/>
    </source>
</evidence>
<dbReference type="Proteomes" id="UP000016936">
    <property type="component" value="Unassembled WGS sequence"/>
</dbReference>